<dbReference type="InterPro" id="IPR023828">
    <property type="entry name" value="Peptidase_S8_Ser-AS"/>
</dbReference>
<dbReference type="GO" id="GO:0008240">
    <property type="term" value="F:tripeptidyl-peptidase activity"/>
    <property type="evidence" value="ECO:0007669"/>
    <property type="project" value="UniProtKB-EC"/>
</dbReference>
<evidence type="ECO:0000313" key="19">
    <source>
        <dbReference type="Proteomes" id="UP000605986"/>
    </source>
</evidence>
<comment type="catalytic activity">
    <reaction evidence="1">
        <text>Release of an N-terminal tripeptide from a polypeptide.</text>
        <dbReference type="EC" id="3.4.14.10"/>
    </reaction>
</comment>
<keyword evidence="10 15" id="KW-0720">Serine protease</keyword>
<keyword evidence="13" id="KW-0865">Zymogen</keyword>
<feature type="signal peptide" evidence="16">
    <location>
        <begin position="1"/>
        <end position="18"/>
    </location>
</feature>
<keyword evidence="12" id="KW-0843">Virulence</keyword>
<feature type="binding site" evidence="15">
    <location>
        <position position="573"/>
    </location>
    <ligand>
        <name>Ca(2+)</name>
        <dbReference type="ChEBI" id="CHEBI:29108"/>
    </ligand>
</feature>
<dbReference type="PROSITE" id="PS00138">
    <property type="entry name" value="SUBTILASE_SER"/>
    <property type="match status" value="1"/>
</dbReference>
<dbReference type="InterPro" id="IPR030400">
    <property type="entry name" value="Sedolisin_dom"/>
</dbReference>
<comment type="caution">
    <text evidence="18">The sequence shown here is derived from an EMBL/GenBank/DDBJ whole genome shotgun (WGS) entry which is preliminary data.</text>
</comment>
<keyword evidence="8 16" id="KW-0732">Signal</keyword>
<dbReference type="EMBL" id="JAADJG010000252">
    <property type="protein sequence ID" value="KAF4450253.1"/>
    <property type="molecule type" value="Genomic_DNA"/>
</dbReference>
<evidence type="ECO:0000256" key="8">
    <source>
        <dbReference type="ARBA" id="ARBA00022729"/>
    </source>
</evidence>
<evidence type="ECO:0000256" key="3">
    <source>
        <dbReference type="ARBA" id="ARBA00004239"/>
    </source>
</evidence>
<proteinExistence type="predicted"/>
<evidence type="ECO:0000256" key="12">
    <source>
        <dbReference type="ARBA" id="ARBA00023026"/>
    </source>
</evidence>
<dbReference type="InterPro" id="IPR015366">
    <property type="entry name" value="S53_propep"/>
</dbReference>
<dbReference type="SMART" id="SM00944">
    <property type="entry name" value="Pro-kuma_activ"/>
    <property type="match status" value="1"/>
</dbReference>
<feature type="active site" description="Charge relay system" evidence="15">
    <location>
        <position position="286"/>
    </location>
</feature>
<comment type="subcellular location">
    <subcellularLocation>
        <location evidence="3">Secreted</location>
        <location evidence="3">Extracellular space</location>
    </subcellularLocation>
</comment>
<dbReference type="InterPro" id="IPR000209">
    <property type="entry name" value="Peptidase_S8/S53_dom"/>
</dbReference>
<evidence type="ECO:0000256" key="13">
    <source>
        <dbReference type="ARBA" id="ARBA00023145"/>
    </source>
</evidence>
<evidence type="ECO:0000256" key="5">
    <source>
        <dbReference type="ARBA" id="ARBA00022525"/>
    </source>
</evidence>
<comment type="cofactor">
    <cofactor evidence="15">
        <name>Ca(2+)</name>
        <dbReference type="ChEBI" id="CHEBI:29108"/>
    </cofactor>
    <text evidence="15">Binds 1 Ca(2+) ion per subunit.</text>
</comment>
<evidence type="ECO:0000256" key="4">
    <source>
        <dbReference type="ARBA" id="ARBA00012462"/>
    </source>
</evidence>
<evidence type="ECO:0000256" key="9">
    <source>
        <dbReference type="ARBA" id="ARBA00022801"/>
    </source>
</evidence>
<evidence type="ECO:0000256" key="2">
    <source>
        <dbReference type="ARBA" id="ARBA00002451"/>
    </source>
</evidence>
<feature type="domain" description="Peptidase S53" evidence="17">
    <location>
        <begin position="204"/>
        <end position="593"/>
    </location>
</feature>
<dbReference type="GO" id="GO:0004252">
    <property type="term" value="F:serine-type endopeptidase activity"/>
    <property type="evidence" value="ECO:0007669"/>
    <property type="project" value="UniProtKB-UniRule"/>
</dbReference>
<evidence type="ECO:0000256" key="16">
    <source>
        <dbReference type="SAM" id="SignalP"/>
    </source>
</evidence>
<feature type="binding site" evidence="15">
    <location>
        <position position="546"/>
    </location>
    <ligand>
        <name>Ca(2+)</name>
        <dbReference type="ChEBI" id="CHEBI:29108"/>
    </ligand>
</feature>
<dbReference type="PROSITE" id="PS51695">
    <property type="entry name" value="SEDOLISIN"/>
    <property type="match status" value="1"/>
</dbReference>
<dbReference type="GO" id="GO:0046872">
    <property type="term" value="F:metal ion binding"/>
    <property type="evidence" value="ECO:0007669"/>
    <property type="project" value="UniProtKB-UniRule"/>
</dbReference>
<sequence>MVPMVFLTALALTGLSTAKLIKLEDTPVLPVGWEKIDQSVDSNHPLQLSIALRQPDIGNLKTSLRKRDCTSGNIQRHLTQQEALALRIPDEKDVDQVLVWLKSKGIAAKATPDKDWVHVKTTVKAAQDLLDTEIGFYKFEEQKPVLRTKQYSVPESVAESISFIHPIANFMRPKKELLTPDPSLTPSMLKSLQLDKRAAPCSRAVTPDCLLEMYNISYPAYNGSSPVRFGIAGFLGENANYYDSDDFLRIYAEPLYKAHYNFSVQLINGAENSQVVFDSGNEAALDVQYGMALGYPTNITYYLADGRGPTLGDDGKELPQEYNDNEPYLEFLDYMLDLSDDEIPHVLSISYGDNEVSVPRKYAERVCSLFGLLTARGTTIMAASGDGGAKGASNSTCRTNDGTNKDVTMSVFPATCPWITSVGGVTSGIEPLEGTEFSGGGFSQYFPREKWQDSSVKSYVKALGGHLHGHYNASNRAVPDLSVAATSFITRAKGQPVGLRGTSASAPVAAAMIALINDARVRKGKQVLGYINEILYSKEVRTALQDVAKGESRSCNFRKGGSPGGWPAKKGWDAITGLGVPSDFQKLFDVLVDI</sequence>
<feature type="chain" id="PRO_5034116722" description="tripeptidyl-peptidase II" evidence="16">
    <location>
        <begin position="19"/>
        <end position="594"/>
    </location>
</feature>
<dbReference type="GO" id="GO:0006508">
    <property type="term" value="P:proteolysis"/>
    <property type="evidence" value="ECO:0007669"/>
    <property type="project" value="UniProtKB-KW"/>
</dbReference>
<dbReference type="Pfam" id="PF09286">
    <property type="entry name" value="Pro-kuma_activ"/>
    <property type="match status" value="1"/>
</dbReference>
<protein>
    <recommendedName>
        <fullName evidence="4">tripeptidyl-peptidase II</fullName>
        <ecNumber evidence="4">3.4.14.10</ecNumber>
    </recommendedName>
</protein>
<dbReference type="InterPro" id="IPR050819">
    <property type="entry name" value="Tripeptidyl-peptidase_I"/>
</dbReference>
<accession>A0A8H4KJ95</accession>
<dbReference type="Pfam" id="PF00082">
    <property type="entry name" value="Peptidase_S8"/>
    <property type="match status" value="1"/>
</dbReference>
<dbReference type="Proteomes" id="UP000605986">
    <property type="component" value="Unassembled WGS sequence"/>
</dbReference>
<feature type="active site" description="Charge relay system" evidence="15">
    <location>
        <position position="282"/>
    </location>
</feature>
<dbReference type="SUPFAM" id="SSF52743">
    <property type="entry name" value="Subtilisin-like"/>
    <property type="match status" value="1"/>
</dbReference>
<name>A0A8H4KJ95_9HYPO</name>
<keyword evidence="11 15" id="KW-0106">Calcium</keyword>
<dbReference type="PANTHER" id="PTHR14218">
    <property type="entry name" value="PROTEASE S8 TRIPEPTIDYL PEPTIDASE I CLN2"/>
    <property type="match status" value="1"/>
</dbReference>
<keyword evidence="9 15" id="KW-0378">Hydrolase</keyword>
<organism evidence="18 19">
    <name type="scientific">Fusarium austroafricanum</name>
    <dbReference type="NCBI Taxonomy" id="2364996"/>
    <lineage>
        <taxon>Eukaryota</taxon>
        <taxon>Fungi</taxon>
        <taxon>Dikarya</taxon>
        <taxon>Ascomycota</taxon>
        <taxon>Pezizomycotina</taxon>
        <taxon>Sordariomycetes</taxon>
        <taxon>Hypocreomycetidae</taxon>
        <taxon>Hypocreales</taxon>
        <taxon>Nectriaceae</taxon>
        <taxon>Fusarium</taxon>
        <taxon>Fusarium concolor species complex</taxon>
    </lineage>
</organism>
<keyword evidence="14" id="KW-0325">Glycoprotein</keyword>
<evidence type="ECO:0000259" key="17">
    <source>
        <dbReference type="PROSITE" id="PS51695"/>
    </source>
</evidence>
<evidence type="ECO:0000256" key="14">
    <source>
        <dbReference type="ARBA" id="ARBA00023180"/>
    </source>
</evidence>
<feature type="active site" description="Charge relay system" evidence="15">
    <location>
        <position position="503"/>
    </location>
</feature>
<dbReference type="GO" id="GO:0005576">
    <property type="term" value="C:extracellular region"/>
    <property type="evidence" value="ECO:0007669"/>
    <property type="project" value="UniProtKB-SubCell"/>
</dbReference>
<evidence type="ECO:0000256" key="11">
    <source>
        <dbReference type="ARBA" id="ARBA00022837"/>
    </source>
</evidence>
<dbReference type="EC" id="3.4.14.10" evidence="4"/>
<evidence type="ECO:0000256" key="7">
    <source>
        <dbReference type="ARBA" id="ARBA00022723"/>
    </source>
</evidence>
<dbReference type="Gene3D" id="3.40.50.200">
    <property type="entry name" value="Peptidase S8/S53 domain"/>
    <property type="match status" value="1"/>
</dbReference>
<feature type="binding site" evidence="15">
    <location>
        <position position="547"/>
    </location>
    <ligand>
        <name>Ca(2+)</name>
        <dbReference type="ChEBI" id="CHEBI:29108"/>
    </ligand>
</feature>
<dbReference type="InterPro" id="IPR036852">
    <property type="entry name" value="Peptidase_S8/S53_dom_sf"/>
</dbReference>
<dbReference type="AlphaFoldDB" id="A0A8H4KJ95"/>
<keyword evidence="5" id="KW-0964">Secreted</keyword>
<dbReference type="PANTHER" id="PTHR14218:SF15">
    <property type="entry name" value="TRIPEPTIDYL-PEPTIDASE 1"/>
    <property type="match status" value="1"/>
</dbReference>
<evidence type="ECO:0000313" key="18">
    <source>
        <dbReference type="EMBL" id="KAF4450253.1"/>
    </source>
</evidence>
<evidence type="ECO:0000256" key="6">
    <source>
        <dbReference type="ARBA" id="ARBA00022670"/>
    </source>
</evidence>
<dbReference type="SUPFAM" id="SSF54897">
    <property type="entry name" value="Protease propeptides/inhibitors"/>
    <property type="match status" value="1"/>
</dbReference>
<dbReference type="FunFam" id="3.40.50.200:FF:000015">
    <property type="entry name" value="Tripeptidyl peptidase A"/>
    <property type="match status" value="1"/>
</dbReference>
<dbReference type="CDD" id="cd04056">
    <property type="entry name" value="Peptidases_S53"/>
    <property type="match status" value="1"/>
</dbReference>
<evidence type="ECO:0000256" key="1">
    <source>
        <dbReference type="ARBA" id="ARBA00001910"/>
    </source>
</evidence>
<feature type="binding site" evidence="15">
    <location>
        <position position="571"/>
    </location>
    <ligand>
        <name>Ca(2+)</name>
        <dbReference type="ChEBI" id="CHEBI:29108"/>
    </ligand>
</feature>
<comment type="function">
    <text evidence="2">Secreted tripeptidyl-peptidase which degrades proteins at acidic pHs and is involved in virulence.</text>
</comment>
<dbReference type="CDD" id="cd11377">
    <property type="entry name" value="Pro-peptidase_S53"/>
    <property type="match status" value="1"/>
</dbReference>
<keyword evidence="19" id="KW-1185">Reference proteome</keyword>
<dbReference type="OrthoDB" id="2919105at2759"/>
<keyword evidence="7 15" id="KW-0479">Metal-binding</keyword>
<gene>
    <name evidence="18" type="ORF">F53441_6535</name>
</gene>
<evidence type="ECO:0000256" key="10">
    <source>
        <dbReference type="ARBA" id="ARBA00022825"/>
    </source>
</evidence>
<keyword evidence="6 15" id="KW-0645">Protease</keyword>
<reference evidence="18" key="1">
    <citation type="submission" date="2020-01" db="EMBL/GenBank/DDBJ databases">
        <title>Identification and distribution of gene clusters putatively required for synthesis of sphingolipid metabolism inhibitors in phylogenetically diverse species of the filamentous fungus Fusarium.</title>
        <authorList>
            <person name="Kim H.-S."/>
            <person name="Busman M."/>
            <person name="Brown D.W."/>
            <person name="Divon H."/>
            <person name="Uhlig S."/>
            <person name="Proctor R.H."/>
        </authorList>
    </citation>
    <scope>NUCLEOTIDE SEQUENCE</scope>
    <source>
        <strain evidence="18">NRRL 53441</strain>
    </source>
</reference>
<evidence type="ECO:0000256" key="15">
    <source>
        <dbReference type="PROSITE-ProRule" id="PRU01032"/>
    </source>
</evidence>